<comment type="caution">
    <text evidence="2">The sequence shown here is derived from an EMBL/GenBank/DDBJ whole genome shotgun (WGS) entry which is preliminary data.</text>
</comment>
<dbReference type="GO" id="GO:0000932">
    <property type="term" value="C:P-body"/>
    <property type="evidence" value="ECO:0007669"/>
    <property type="project" value="TreeGrafter"/>
</dbReference>
<protein>
    <recommendedName>
        <fullName evidence="1">CCR4-NOT transcription complex subunit 1-like NOT1 connector domain-containing protein</fullName>
    </recommendedName>
</protein>
<dbReference type="GO" id="GO:0030015">
    <property type="term" value="C:CCR4-NOT core complex"/>
    <property type="evidence" value="ECO:0007669"/>
    <property type="project" value="InterPro"/>
</dbReference>
<sequence length="211" mass="23052">MQRIVSAPRIYSVLEVLAKLIDGGRSKAATEFSISFLQTLLIDEPKVVSELHNLIDALAKLTTKPGYPESLRQLIEMIKNPVALSASNAGKEDKLRLSRDNKGPSLLVGNREELNIVDSAKPDPAGFLASEWAAQGVYGDNCSYMYQGYGYTPYGAYASPNSSSPMFQHDGQLYGLQQYQYPCSYYNSPTSADVFAPNKNQCCTTGNVNCG</sequence>
<dbReference type="PANTHER" id="PTHR13162:SF8">
    <property type="entry name" value="CCR4-NOT TRANSCRIPTION COMPLEX SUBUNIT 1"/>
    <property type="match status" value="1"/>
</dbReference>
<dbReference type="PANTHER" id="PTHR13162">
    <property type="entry name" value="CCR4-NOT TRANSCRIPTION COMPLEX"/>
    <property type="match status" value="1"/>
</dbReference>
<dbReference type="Proteomes" id="UP001058974">
    <property type="component" value="Chromosome 6"/>
</dbReference>
<dbReference type="Pfam" id="PF25097">
    <property type="entry name" value="ARM_Cnot1"/>
    <property type="match status" value="1"/>
</dbReference>
<dbReference type="InterPro" id="IPR040398">
    <property type="entry name" value="Not1"/>
</dbReference>
<organism evidence="2 3">
    <name type="scientific">Pisum sativum</name>
    <name type="common">Garden pea</name>
    <name type="synonym">Lathyrus oleraceus</name>
    <dbReference type="NCBI Taxonomy" id="3888"/>
    <lineage>
        <taxon>Eukaryota</taxon>
        <taxon>Viridiplantae</taxon>
        <taxon>Streptophyta</taxon>
        <taxon>Embryophyta</taxon>
        <taxon>Tracheophyta</taxon>
        <taxon>Spermatophyta</taxon>
        <taxon>Magnoliopsida</taxon>
        <taxon>eudicotyledons</taxon>
        <taxon>Gunneridae</taxon>
        <taxon>Pentapetalae</taxon>
        <taxon>rosids</taxon>
        <taxon>fabids</taxon>
        <taxon>Fabales</taxon>
        <taxon>Fabaceae</taxon>
        <taxon>Papilionoideae</taxon>
        <taxon>50 kb inversion clade</taxon>
        <taxon>NPAAA clade</taxon>
        <taxon>Hologalegina</taxon>
        <taxon>IRL clade</taxon>
        <taxon>Fabeae</taxon>
        <taxon>Lathyrus</taxon>
    </lineage>
</organism>
<evidence type="ECO:0000313" key="2">
    <source>
        <dbReference type="EMBL" id="KAI5400734.1"/>
    </source>
</evidence>
<dbReference type="Gramene" id="Psat06G0555500-T1">
    <property type="protein sequence ID" value="KAI5400734.1"/>
    <property type="gene ID" value="KIW84_065555"/>
</dbReference>
<accession>A0A9D5A9Y4</accession>
<reference evidence="2 3" key="1">
    <citation type="journal article" date="2022" name="Nat. Genet.">
        <title>Improved pea reference genome and pan-genome highlight genomic features and evolutionary characteristics.</title>
        <authorList>
            <person name="Yang T."/>
            <person name="Liu R."/>
            <person name="Luo Y."/>
            <person name="Hu S."/>
            <person name="Wang D."/>
            <person name="Wang C."/>
            <person name="Pandey M.K."/>
            <person name="Ge S."/>
            <person name="Xu Q."/>
            <person name="Li N."/>
            <person name="Li G."/>
            <person name="Huang Y."/>
            <person name="Saxena R.K."/>
            <person name="Ji Y."/>
            <person name="Li M."/>
            <person name="Yan X."/>
            <person name="He Y."/>
            <person name="Liu Y."/>
            <person name="Wang X."/>
            <person name="Xiang C."/>
            <person name="Varshney R.K."/>
            <person name="Ding H."/>
            <person name="Gao S."/>
            <person name="Zong X."/>
        </authorList>
    </citation>
    <scope>NUCLEOTIDE SEQUENCE [LARGE SCALE GENOMIC DNA]</scope>
    <source>
        <strain evidence="2 3">cv. Zhongwan 6</strain>
    </source>
</reference>
<evidence type="ECO:0000259" key="1">
    <source>
        <dbReference type="Pfam" id="PF25097"/>
    </source>
</evidence>
<dbReference type="EMBL" id="JAMSHJ010000006">
    <property type="protein sequence ID" value="KAI5400734.1"/>
    <property type="molecule type" value="Genomic_DNA"/>
</dbReference>
<keyword evidence="3" id="KW-1185">Reference proteome</keyword>
<name>A0A9D5A9Y4_PEA</name>
<gene>
    <name evidence="2" type="ORF">KIW84_065555</name>
</gene>
<dbReference type="GO" id="GO:0060090">
    <property type="term" value="F:molecular adaptor activity"/>
    <property type="evidence" value="ECO:0007669"/>
    <property type="project" value="TreeGrafter"/>
</dbReference>
<dbReference type="GO" id="GO:0017148">
    <property type="term" value="P:negative regulation of translation"/>
    <property type="evidence" value="ECO:0007669"/>
    <property type="project" value="InterPro"/>
</dbReference>
<dbReference type="GO" id="GO:0000288">
    <property type="term" value="P:nuclear-transcribed mRNA catabolic process, deadenylation-dependent decay"/>
    <property type="evidence" value="ECO:0007669"/>
    <property type="project" value="TreeGrafter"/>
</dbReference>
<dbReference type="InterPro" id="IPR055454">
    <property type="entry name" value="CNOT1-like_NOT1_connector"/>
</dbReference>
<dbReference type="AlphaFoldDB" id="A0A9D5A9Y4"/>
<feature type="domain" description="CCR4-NOT transcription complex subunit 1-like NOT1 connector" evidence="1">
    <location>
        <begin position="17"/>
        <end position="80"/>
    </location>
</feature>
<evidence type="ECO:0000313" key="3">
    <source>
        <dbReference type="Proteomes" id="UP001058974"/>
    </source>
</evidence>
<proteinExistence type="predicted"/>